<keyword evidence="8" id="KW-1185">Reference proteome</keyword>
<dbReference type="SMART" id="SM00408">
    <property type="entry name" value="IGc2"/>
    <property type="match status" value="5"/>
</dbReference>
<reference evidence="7" key="1">
    <citation type="submission" date="2022-11" db="EMBL/GenBank/DDBJ databases">
        <title>Centuries of genome instability and evolution in soft-shell clam transmissible cancer (bioRxiv).</title>
        <authorList>
            <person name="Hart S.F.M."/>
            <person name="Yonemitsu M.A."/>
            <person name="Giersch R.M."/>
            <person name="Beal B.F."/>
            <person name="Arriagada G."/>
            <person name="Davis B.W."/>
            <person name="Ostrander E.A."/>
            <person name="Goff S.P."/>
            <person name="Metzger M.J."/>
        </authorList>
    </citation>
    <scope>NUCLEOTIDE SEQUENCE</scope>
    <source>
        <strain evidence="7">MELC-2E11</strain>
        <tissue evidence="7">Siphon/mantle</tissue>
    </source>
</reference>
<feature type="domain" description="Fibronectin type-III" evidence="6">
    <location>
        <begin position="581"/>
        <end position="697"/>
    </location>
</feature>
<dbReference type="PANTHER" id="PTHR44170">
    <property type="entry name" value="PROTEIN SIDEKICK"/>
    <property type="match status" value="1"/>
</dbReference>
<dbReference type="InterPro" id="IPR016187">
    <property type="entry name" value="CTDL_fold"/>
</dbReference>
<dbReference type="InterPro" id="IPR003599">
    <property type="entry name" value="Ig_sub"/>
</dbReference>
<dbReference type="SUPFAM" id="SSF56436">
    <property type="entry name" value="C-type lectin-like"/>
    <property type="match status" value="1"/>
</dbReference>
<evidence type="ECO:0000259" key="6">
    <source>
        <dbReference type="PROSITE" id="PS50853"/>
    </source>
</evidence>
<accession>A0ABY7F0P1</accession>
<dbReference type="Pfam" id="PF13927">
    <property type="entry name" value="Ig_3"/>
    <property type="match status" value="1"/>
</dbReference>
<dbReference type="InterPro" id="IPR036179">
    <property type="entry name" value="Ig-like_dom_sf"/>
</dbReference>
<dbReference type="InterPro" id="IPR001304">
    <property type="entry name" value="C-type_lectin-like"/>
</dbReference>
<evidence type="ECO:0000256" key="3">
    <source>
        <dbReference type="SAM" id="Phobius"/>
    </source>
</evidence>
<keyword evidence="4" id="KW-0732">Signal</keyword>
<dbReference type="Proteomes" id="UP001164746">
    <property type="component" value="Chromosome 9"/>
</dbReference>
<dbReference type="PROSITE" id="PS50853">
    <property type="entry name" value="FN3"/>
    <property type="match status" value="4"/>
</dbReference>
<feature type="domain" description="Ig-like" evidence="5">
    <location>
        <begin position="239"/>
        <end position="324"/>
    </location>
</feature>
<dbReference type="SUPFAM" id="SSF49265">
    <property type="entry name" value="Fibronectin type III"/>
    <property type="match status" value="2"/>
</dbReference>
<feature type="signal peptide" evidence="4">
    <location>
        <begin position="1"/>
        <end position="26"/>
    </location>
</feature>
<dbReference type="Gene3D" id="3.10.100.10">
    <property type="entry name" value="Mannose-Binding Protein A, subunit A"/>
    <property type="match status" value="1"/>
</dbReference>
<dbReference type="SUPFAM" id="SSF48726">
    <property type="entry name" value="Immunoglobulin"/>
    <property type="match status" value="4"/>
</dbReference>
<dbReference type="InterPro" id="IPR013783">
    <property type="entry name" value="Ig-like_fold"/>
</dbReference>
<evidence type="ECO:0000256" key="2">
    <source>
        <dbReference type="ARBA" id="ARBA00023157"/>
    </source>
</evidence>
<evidence type="ECO:0000256" key="4">
    <source>
        <dbReference type="SAM" id="SignalP"/>
    </source>
</evidence>
<dbReference type="InterPro" id="IPR003961">
    <property type="entry name" value="FN3_dom"/>
</dbReference>
<evidence type="ECO:0000256" key="1">
    <source>
        <dbReference type="ARBA" id="ARBA00022737"/>
    </source>
</evidence>
<feature type="chain" id="PRO_5047037503" evidence="4">
    <location>
        <begin position="27"/>
        <end position="1050"/>
    </location>
</feature>
<name>A0ABY7F0P1_MYAAR</name>
<proteinExistence type="predicted"/>
<keyword evidence="3" id="KW-0472">Membrane</keyword>
<dbReference type="EMBL" id="CP111020">
    <property type="protein sequence ID" value="WAR14667.1"/>
    <property type="molecule type" value="Genomic_DNA"/>
</dbReference>
<protein>
    <submittedName>
        <fullName evidence="7">CONT-like protein</fullName>
    </submittedName>
</protein>
<dbReference type="InterPro" id="IPR007110">
    <property type="entry name" value="Ig-like_dom"/>
</dbReference>
<evidence type="ECO:0000259" key="5">
    <source>
        <dbReference type="PROSITE" id="PS50835"/>
    </source>
</evidence>
<feature type="transmembrane region" description="Helical" evidence="3">
    <location>
        <begin position="1029"/>
        <end position="1048"/>
    </location>
</feature>
<dbReference type="PROSITE" id="PS51257">
    <property type="entry name" value="PROKAR_LIPOPROTEIN"/>
    <property type="match status" value="1"/>
</dbReference>
<dbReference type="SMART" id="SM00409">
    <property type="entry name" value="IG"/>
    <property type="match status" value="5"/>
</dbReference>
<dbReference type="CDD" id="cd00096">
    <property type="entry name" value="Ig"/>
    <property type="match status" value="2"/>
</dbReference>
<dbReference type="PANTHER" id="PTHR44170:SF6">
    <property type="entry name" value="CONTACTIN"/>
    <property type="match status" value="1"/>
</dbReference>
<feature type="domain" description="Fibronectin type-III" evidence="6">
    <location>
        <begin position="702"/>
        <end position="801"/>
    </location>
</feature>
<feature type="domain" description="Ig-like" evidence="5">
    <location>
        <begin position="155"/>
        <end position="215"/>
    </location>
</feature>
<keyword evidence="2" id="KW-1015">Disulfide bond</keyword>
<dbReference type="SMART" id="SM00060">
    <property type="entry name" value="FN3"/>
    <property type="match status" value="4"/>
</dbReference>
<keyword evidence="3" id="KW-1133">Transmembrane helix</keyword>
<dbReference type="InterPro" id="IPR003598">
    <property type="entry name" value="Ig_sub2"/>
</dbReference>
<evidence type="ECO:0000313" key="7">
    <source>
        <dbReference type="EMBL" id="WAR14667.1"/>
    </source>
</evidence>
<gene>
    <name evidence="7" type="ORF">MAR_004772</name>
</gene>
<dbReference type="Gene3D" id="2.60.40.10">
    <property type="entry name" value="Immunoglobulins"/>
    <property type="match status" value="9"/>
</dbReference>
<dbReference type="Pfam" id="PF00041">
    <property type="entry name" value="fn3"/>
    <property type="match status" value="1"/>
</dbReference>
<dbReference type="InterPro" id="IPR036116">
    <property type="entry name" value="FN3_sf"/>
</dbReference>
<dbReference type="InterPro" id="IPR013098">
    <property type="entry name" value="Ig_I-set"/>
</dbReference>
<feature type="domain" description="Fibronectin type-III" evidence="6">
    <location>
        <begin position="908"/>
        <end position="1003"/>
    </location>
</feature>
<keyword evidence="3" id="KW-0812">Transmembrane</keyword>
<dbReference type="SMART" id="SM00034">
    <property type="entry name" value="CLECT"/>
    <property type="match status" value="1"/>
</dbReference>
<sequence length="1050" mass="116933">MYTMWKLSDICCVFVIFILRINGVVSQSLYGCPLGWEFSDGKCYLFVTDAPLFYEEADADCWHRGAALLSVNSYTEHQFISDFLALHDFKLANFFTSGYFFNGVLVWDSDNKVDTSGAAYWVRAFGLDPIEMRDVEVGPHITDEPGDMLVFEGTPKVRFSWFRNGTSEPMFENLPNIFVSNSGYLYFSDVQETDNKKYTCVVTLAASSGMQTSINQPPSIVSLGVWLRVAENEPGNIKPEIYTHTFPSPSVRGATIRVECVAYGTVPIEYSWRRSDGRNFETGTTITDHNRVMTITNAQLSAEGNYICTANGRGGVTNKVITLSMEARPYFPYTIGDKMADPEKTLKWRCKAVARPAATYAWYKDGVLVQGIMGEIEIRRNYLIIHKVDKARDEGMYQCGATNVHGTTFSYGQLKVRWSKNGGDIATVTGDLSGHVGMTIDYALVFKNIQPSDAGQYTCHASNSEGEASMSTAVSVIEGIVISRPPAATQVMVNRTAFMYCQAGYNNRMFDVTYQWKLNGHILNFTLSDGHYEQRSREDSEGLYIINAQFQHHGEYECLAKTTIHTVSAVATLKVYGPPGPPAGVYIKLGSVTSVSATVVWSVGPAMGHFGDILGYDIEAELSMIRPNRWVNVMADVAEFAAVKDAADLGLREDQRAVVVESLLPDVTYSFRVRAFNVYGRGQEASMPSVRIKTASTIPVVAPRNVRGFDEGKVGTLNIVWDPLDISEYAGPNLGYNVYFKRQGSQKDWKLVKVADPRASMFTTEVGVENYYLEYEVMVGVYNGNGEGPNSTDTVIMSAEGMPIATVLMGDCDNYNGTAFSMSWTPVEDTREKLKGRLKGYRIRYWHIDNPEFVIWFDLYGQHDNTVIIGLMDNSNYWSSVQVVNYAGVGPVGEIRLAETYHLPPQDYPRHVKVMAHSDHSVSVHWQQVMTSWDEETIQGYILRVWKIQEDIRTANDTKVEVVDEAILGGLQKKTVYVLRVLGYSIGGEGSLSPHVYFTVEGEAVPFDPTTTRFCYDHYMCPDGASSTGVSIVTVLLLAAISIVFNSLGR</sequence>
<evidence type="ECO:0000313" key="8">
    <source>
        <dbReference type="Proteomes" id="UP001164746"/>
    </source>
</evidence>
<feature type="domain" description="Ig-like" evidence="5">
    <location>
        <begin position="399"/>
        <end position="475"/>
    </location>
</feature>
<organism evidence="7 8">
    <name type="scientific">Mya arenaria</name>
    <name type="common">Soft-shell clam</name>
    <dbReference type="NCBI Taxonomy" id="6604"/>
    <lineage>
        <taxon>Eukaryota</taxon>
        <taxon>Metazoa</taxon>
        <taxon>Spiralia</taxon>
        <taxon>Lophotrochozoa</taxon>
        <taxon>Mollusca</taxon>
        <taxon>Bivalvia</taxon>
        <taxon>Autobranchia</taxon>
        <taxon>Heteroconchia</taxon>
        <taxon>Euheterodonta</taxon>
        <taxon>Imparidentia</taxon>
        <taxon>Neoheterodontei</taxon>
        <taxon>Myida</taxon>
        <taxon>Myoidea</taxon>
        <taxon>Myidae</taxon>
        <taxon>Mya</taxon>
    </lineage>
</organism>
<feature type="domain" description="Fibronectin type-III" evidence="6">
    <location>
        <begin position="803"/>
        <end position="903"/>
    </location>
</feature>
<feature type="domain" description="Ig-like" evidence="5">
    <location>
        <begin position="486"/>
        <end position="568"/>
    </location>
</feature>
<dbReference type="Pfam" id="PF07679">
    <property type="entry name" value="I-set"/>
    <property type="match status" value="2"/>
</dbReference>
<dbReference type="InterPro" id="IPR016186">
    <property type="entry name" value="C-type_lectin-like/link_sf"/>
</dbReference>
<dbReference type="CDD" id="cd00063">
    <property type="entry name" value="FN3"/>
    <property type="match status" value="4"/>
</dbReference>
<keyword evidence="1" id="KW-0677">Repeat</keyword>
<dbReference type="PROSITE" id="PS50835">
    <property type="entry name" value="IG_LIKE"/>
    <property type="match status" value="4"/>
</dbReference>